<proteinExistence type="predicted"/>
<evidence type="ECO:0000313" key="2">
    <source>
        <dbReference type="Proteomes" id="UP000007819"/>
    </source>
</evidence>
<reference evidence="2" key="1">
    <citation type="submission" date="2010-06" db="EMBL/GenBank/DDBJ databases">
        <authorList>
            <person name="Jiang H."/>
            <person name="Abraham K."/>
            <person name="Ali S."/>
            <person name="Alsbrooks S.L."/>
            <person name="Anim B.N."/>
            <person name="Anosike U.S."/>
            <person name="Attaway T."/>
            <person name="Bandaranaike D.P."/>
            <person name="Battles P.K."/>
            <person name="Bell S.N."/>
            <person name="Bell A.V."/>
            <person name="Beltran B."/>
            <person name="Bickham C."/>
            <person name="Bustamante Y."/>
            <person name="Caleb T."/>
            <person name="Canada A."/>
            <person name="Cardenas V."/>
            <person name="Carter K."/>
            <person name="Chacko J."/>
            <person name="Chandrabose M.N."/>
            <person name="Chavez D."/>
            <person name="Chavez A."/>
            <person name="Chen L."/>
            <person name="Chu H.-S."/>
            <person name="Claassen K.J."/>
            <person name="Cockrell R."/>
            <person name="Collins M."/>
            <person name="Cooper J.A."/>
            <person name="Cree A."/>
            <person name="Curry S.M."/>
            <person name="Da Y."/>
            <person name="Dao M.D."/>
            <person name="Das B."/>
            <person name="Davila M.-L."/>
            <person name="Davy-Carroll L."/>
            <person name="Denson S."/>
            <person name="Dinh H."/>
            <person name="Ebong V.E."/>
            <person name="Edwards J.R."/>
            <person name="Egan A."/>
            <person name="El-Daye J."/>
            <person name="Escobedo L."/>
            <person name="Fernandez S."/>
            <person name="Fernando P.R."/>
            <person name="Flagg N."/>
            <person name="Forbes L.D."/>
            <person name="Fowler R.G."/>
            <person name="Fu Q."/>
            <person name="Gabisi R.A."/>
            <person name="Ganer J."/>
            <person name="Garbino Pronczuk A."/>
            <person name="Garcia R.M."/>
            <person name="Garner T."/>
            <person name="Garrett T.E."/>
            <person name="Gonzalez D.A."/>
            <person name="Hamid H."/>
            <person name="Hawkins E.S."/>
            <person name="Hirani K."/>
            <person name="Hogues M.E."/>
            <person name="Hollins B."/>
            <person name="Hsiao C.-H."/>
            <person name="Jabil R."/>
            <person name="James M.L."/>
            <person name="Jhangiani S.N."/>
            <person name="Johnson B."/>
            <person name="Johnson Q."/>
            <person name="Joshi V."/>
            <person name="Kalu J.B."/>
            <person name="Kam C."/>
            <person name="Kashfia A."/>
            <person name="Keebler J."/>
            <person name="Kisamo H."/>
            <person name="Kovar C.L."/>
            <person name="Lago L.A."/>
            <person name="Lai C.-Y."/>
            <person name="Laidlaw J."/>
            <person name="Lara F."/>
            <person name="Le T.-K."/>
            <person name="Lee S.L."/>
            <person name="Legall F.H."/>
            <person name="Lemon S.J."/>
            <person name="Lewis L.R."/>
            <person name="Li B."/>
            <person name="Liu Y."/>
            <person name="Liu Y.-S."/>
            <person name="Lopez J."/>
            <person name="Lozado R.J."/>
            <person name="Lu J."/>
            <person name="Madu R.C."/>
            <person name="Maheshwari M."/>
            <person name="Maheshwari R."/>
            <person name="Malloy K."/>
            <person name="Martinez E."/>
            <person name="Mathew T."/>
            <person name="Mercado I.C."/>
            <person name="Mercado C."/>
            <person name="Meyer B."/>
            <person name="Montgomery K."/>
            <person name="Morgan M.B."/>
            <person name="Munidasa M."/>
            <person name="Nazareth L.V."/>
            <person name="Nelson J."/>
            <person name="Ng B.M."/>
            <person name="Nguyen N.B."/>
            <person name="Nguyen P.Q."/>
            <person name="Nguyen T."/>
            <person name="Obregon M."/>
            <person name="Okwuonu G.O."/>
            <person name="Onwere C.G."/>
            <person name="Orozco G."/>
            <person name="Parra A."/>
            <person name="Patel S."/>
            <person name="Patil S."/>
            <person name="Perez A."/>
            <person name="Perez Y."/>
            <person name="Pham C."/>
            <person name="Primus E.L."/>
            <person name="Pu L.-L."/>
            <person name="Puazo M."/>
            <person name="Qin X."/>
            <person name="Quiroz J.B."/>
            <person name="Reese J."/>
            <person name="Richards S."/>
            <person name="Rives C.M."/>
            <person name="Robberts R."/>
            <person name="Ruiz S.J."/>
            <person name="Ruiz M.J."/>
            <person name="Santibanez J."/>
            <person name="Schneider B.W."/>
            <person name="Sisson I."/>
            <person name="Smith M."/>
            <person name="Sodergren E."/>
            <person name="Song X.-Z."/>
            <person name="Song B.B."/>
            <person name="Summersgill H."/>
            <person name="Thelus R."/>
            <person name="Thornton R.D."/>
            <person name="Trejos Z.Y."/>
            <person name="Usmani K."/>
            <person name="Vattathil S."/>
            <person name="Villasana D."/>
            <person name="Walker D.L."/>
            <person name="Wang S."/>
            <person name="Wang K."/>
            <person name="White C.S."/>
            <person name="Williams A.C."/>
            <person name="Williamson J."/>
            <person name="Wilson K."/>
            <person name="Woghiren I.O."/>
            <person name="Woodworth J.R."/>
            <person name="Worley K.C."/>
            <person name="Wright R.A."/>
            <person name="Wu W."/>
            <person name="Young L."/>
            <person name="Zhang L."/>
            <person name="Zhang J."/>
            <person name="Zhu Y."/>
            <person name="Muzny D.M."/>
            <person name="Weinstock G."/>
            <person name="Gibbs R.A."/>
        </authorList>
    </citation>
    <scope>NUCLEOTIDE SEQUENCE [LARGE SCALE GENOMIC DNA]</scope>
    <source>
        <strain evidence="2">LSR1</strain>
    </source>
</reference>
<reference evidence="1" key="2">
    <citation type="submission" date="2022-06" db="UniProtKB">
        <authorList>
            <consortium name="EnsemblMetazoa"/>
        </authorList>
    </citation>
    <scope>IDENTIFICATION</scope>
</reference>
<evidence type="ECO:0000313" key="1">
    <source>
        <dbReference type="EnsemblMetazoa" id="XP_029347872.1"/>
    </source>
</evidence>
<keyword evidence="2" id="KW-1185">Reference proteome</keyword>
<dbReference type="SUPFAM" id="SSF53098">
    <property type="entry name" value="Ribonuclease H-like"/>
    <property type="match status" value="1"/>
</dbReference>
<dbReference type="KEGG" id="api:100572568"/>
<dbReference type="PANTHER" id="PTHR47501:SF5">
    <property type="entry name" value="HAT C-TERMINAL DIMERISATION DOMAIN-CONTAINING PROTEIN"/>
    <property type="match status" value="1"/>
</dbReference>
<dbReference type="OrthoDB" id="6630171at2759"/>
<dbReference type="AlphaFoldDB" id="A0A8R2JUQ4"/>
<dbReference type="EnsemblMetazoa" id="XM_029492012.1">
    <property type="protein sequence ID" value="XP_029347872.1"/>
    <property type="gene ID" value="LOC100572568"/>
</dbReference>
<dbReference type="Proteomes" id="UP000007819">
    <property type="component" value="Unassembled WGS sequence"/>
</dbReference>
<protein>
    <submittedName>
        <fullName evidence="1">Uncharacterized protein</fullName>
    </submittedName>
</protein>
<dbReference type="PANTHER" id="PTHR47501">
    <property type="entry name" value="TRANSPOSASE-RELATED"/>
    <property type="match status" value="1"/>
</dbReference>
<dbReference type="RefSeq" id="XP_029347872.1">
    <property type="nucleotide sequence ID" value="XM_029492012.1"/>
</dbReference>
<name>A0A8R2JUQ4_ACYPI</name>
<dbReference type="GeneID" id="100572568"/>
<accession>A0A8R2JUQ4</accession>
<organism evidence="1 2">
    <name type="scientific">Acyrthosiphon pisum</name>
    <name type="common">Pea aphid</name>
    <dbReference type="NCBI Taxonomy" id="7029"/>
    <lineage>
        <taxon>Eukaryota</taxon>
        <taxon>Metazoa</taxon>
        <taxon>Ecdysozoa</taxon>
        <taxon>Arthropoda</taxon>
        <taxon>Hexapoda</taxon>
        <taxon>Insecta</taxon>
        <taxon>Pterygota</taxon>
        <taxon>Neoptera</taxon>
        <taxon>Paraneoptera</taxon>
        <taxon>Hemiptera</taxon>
        <taxon>Sternorrhyncha</taxon>
        <taxon>Aphidomorpha</taxon>
        <taxon>Aphidoidea</taxon>
        <taxon>Aphididae</taxon>
        <taxon>Macrosiphini</taxon>
        <taxon>Acyrthosiphon</taxon>
    </lineage>
</organism>
<sequence length="148" mass="17014">MITEFIVCGNHSFSTVEQEKFKIIIDKGFPNRRSLTRKTLMSRVSTNAENIRKNVKEELISTKVKHVCATADCWSVFKKSYIGITAHWFDFETLDRKSAALACRRIKGRHTYDTLAKILNDVFCEYGILNKIINVVTDNGSNFVKAFR</sequence>
<dbReference type="InterPro" id="IPR012337">
    <property type="entry name" value="RNaseH-like_sf"/>
</dbReference>